<protein>
    <submittedName>
        <fullName evidence="2">Uncharacterized protein</fullName>
    </submittedName>
</protein>
<comment type="caution">
    <text evidence="2">The sequence shown here is derived from an EMBL/GenBank/DDBJ whole genome shotgun (WGS) entry which is preliminary data.</text>
</comment>
<dbReference type="EMBL" id="JABSTR010000001">
    <property type="protein sequence ID" value="KAH9360328.1"/>
    <property type="molecule type" value="Genomic_DNA"/>
</dbReference>
<dbReference type="AlphaFoldDB" id="A0A9J6FCI0"/>
<evidence type="ECO:0000313" key="2">
    <source>
        <dbReference type="EMBL" id="KAH9360328.1"/>
    </source>
</evidence>
<keyword evidence="3" id="KW-1185">Reference proteome</keyword>
<reference evidence="2 3" key="1">
    <citation type="journal article" date="2020" name="Cell">
        <title>Large-Scale Comparative Analyses of Tick Genomes Elucidate Their Genetic Diversity and Vector Capacities.</title>
        <authorList>
            <consortium name="Tick Genome and Microbiome Consortium (TIGMIC)"/>
            <person name="Jia N."/>
            <person name="Wang J."/>
            <person name="Shi W."/>
            <person name="Du L."/>
            <person name="Sun Y."/>
            <person name="Zhan W."/>
            <person name="Jiang J.F."/>
            <person name="Wang Q."/>
            <person name="Zhang B."/>
            <person name="Ji P."/>
            <person name="Bell-Sakyi L."/>
            <person name="Cui X.M."/>
            <person name="Yuan T.T."/>
            <person name="Jiang B.G."/>
            <person name="Yang W.F."/>
            <person name="Lam T.T."/>
            <person name="Chang Q.C."/>
            <person name="Ding S.J."/>
            <person name="Wang X.J."/>
            <person name="Zhu J.G."/>
            <person name="Ruan X.D."/>
            <person name="Zhao L."/>
            <person name="Wei J.T."/>
            <person name="Ye R.Z."/>
            <person name="Que T.C."/>
            <person name="Du C.H."/>
            <person name="Zhou Y.H."/>
            <person name="Cheng J.X."/>
            <person name="Dai P.F."/>
            <person name="Guo W.B."/>
            <person name="Han X.H."/>
            <person name="Huang E.J."/>
            <person name="Li L.F."/>
            <person name="Wei W."/>
            <person name="Gao Y.C."/>
            <person name="Liu J.Z."/>
            <person name="Shao H.Z."/>
            <person name="Wang X."/>
            <person name="Wang C.C."/>
            <person name="Yang T.C."/>
            <person name="Huo Q.B."/>
            <person name="Li W."/>
            <person name="Chen H.Y."/>
            <person name="Chen S.E."/>
            <person name="Zhou L.G."/>
            <person name="Ni X.B."/>
            <person name="Tian J.H."/>
            <person name="Sheng Y."/>
            <person name="Liu T."/>
            <person name="Pan Y.S."/>
            <person name="Xia L.Y."/>
            <person name="Li J."/>
            <person name="Zhao F."/>
            <person name="Cao W.C."/>
        </authorList>
    </citation>
    <scope>NUCLEOTIDE SEQUENCE [LARGE SCALE GENOMIC DNA]</scope>
    <source>
        <strain evidence="2">HaeL-2018</strain>
    </source>
</reference>
<organism evidence="2 3">
    <name type="scientific">Haemaphysalis longicornis</name>
    <name type="common">Bush tick</name>
    <dbReference type="NCBI Taxonomy" id="44386"/>
    <lineage>
        <taxon>Eukaryota</taxon>
        <taxon>Metazoa</taxon>
        <taxon>Ecdysozoa</taxon>
        <taxon>Arthropoda</taxon>
        <taxon>Chelicerata</taxon>
        <taxon>Arachnida</taxon>
        <taxon>Acari</taxon>
        <taxon>Parasitiformes</taxon>
        <taxon>Ixodida</taxon>
        <taxon>Ixodoidea</taxon>
        <taxon>Ixodidae</taxon>
        <taxon>Haemaphysalinae</taxon>
        <taxon>Haemaphysalis</taxon>
    </lineage>
</organism>
<sequence>MFASANIQLWRERTLPGTERHHVRLPAPATAGQSQRGVGEQSRATQVHNAEDALASFLLFPSEDKRQEEGPPLLYTFH</sequence>
<name>A0A9J6FCI0_HAELO</name>
<accession>A0A9J6FCI0</accession>
<feature type="compositionally biased region" description="Polar residues" evidence="1">
    <location>
        <begin position="31"/>
        <end position="44"/>
    </location>
</feature>
<dbReference type="VEuPathDB" id="VectorBase:HLOH_050501"/>
<proteinExistence type="predicted"/>
<evidence type="ECO:0000313" key="3">
    <source>
        <dbReference type="Proteomes" id="UP000821853"/>
    </source>
</evidence>
<evidence type="ECO:0000256" key="1">
    <source>
        <dbReference type="SAM" id="MobiDB-lite"/>
    </source>
</evidence>
<feature type="region of interest" description="Disordered" evidence="1">
    <location>
        <begin position="18"/>
        <end position="44"/>
    </location>
</feature>
<gene>
    <name evidence="2" type="ORF">HPB48_010061</name>
</gene>
<dbReference type="Proteomes" id="UP000821853">
    <property type="component" value="Chromosome 1"/>
</dbReference>